<accession>A0ABN0Z2H5</accession>
<proteinExistence type="predicted"/>
<sequence>MNTLMDARPGTILTVPWRTRYSDQRTTAHLTVSEDGRRAEGRFVGPAGPANGPCTPPPPPQDLSAEGDISTTTLTEADFCRPEVEFALGIRLHGCRQYAADKARYGTRPVWLRALDGDPSWACVLFREDETLTTLVWQGGPRHLWDEAEAAYTWWLGQDSPPPERFGLTVDGDGDSRVWLDEPENVVSCASSPGSCERQG</sequence>
<dbReference type="RefSeq" id="WP_344031064.1">
    <property type="nucleotide sequence ID" value="NZ_BAAABX010000063.1"/>
</dbReference>
<keyword evidence="2" id="KW-1185">Reference proteome</keyword>
<dbReference type="EMBL" id="BAAABX010000063">
    <property type="protein sequence ID" value="GAA0430106.1"/>
    <property type="molecule type" value="Genomic_DNA"/>
</dbReference>
<evidence type="ECO:0000313" key="1">
    <source>
        <dbReference type="EMBL" id="GAA0430106.1"/>
    </source>
</evidence>
<protein>
    <submittedName>
        <fullName evidence="1">Uncharacterized protein</fullName>
    </submittedName>
</protein>
<comment type="caution">
    <text evidence="1">The sequence shown here is derived from an EMBL/GenBank/DDBJ whole genome shotgun (WGS) entry which is preliminary data.</text>
</comment>
<dbReference type="Proteomes" id="UP001500879">
    <property type="component" value="Unassembled WGS sequence"/>
</dbReference>
<evidence type="ECO:0000313" key="2">
    <source>
        <dbReference type="Proteomes" id="UP001500879"/>
    </source>
</evidence>
<reference evidence="1 2" key="1">
    <citation type="journal article" date="2019" name="Int. J. Syst. Evol. Microbiol.">
        <title>The Global Catalogue of Microorganisms (GCM) 10K type strain sequencing project: providing services to taxonomists for standard genome sequencing and annotation.</title>
        <authorList>
            <consortium name="The Broad Institute Genomics Platform"/>
            <consortium name="The Broad Institute Genome Sequencing Center for Infectious Disease"/>
            <person name="Wu L."/>
            <person name="Ma J."/>
        </authorList>
    </citation>
    <scope>NUCLEOTIDE SEQUENCE [LARGE SCALE GENOMIC DNA]</scope>
    <source>
        <strain evidence="1 2">JCM 4788</strain>
    </source>
</reference>
<gene>
    <name evidence="1" type="ORF">GCM10010357_59740</name>
</gene>
<name>A0ABN0Z2H5_9ACTN</name>
<organism evidence="1 2">
    <name type="scientific">Streptomyces luteireticuli</name>
    <dbReference type="NCBI Taxonomy" id="173858"/>
    <lineage>
        <taxon>Bacteria</taxon>
        <taxon>Bacillati</taxon>
        <taxon>Actinomycetota</taxon>
        <taxon>Actinomycetes</taxon>
        <taxon>Kitasatosporales</taxon>
        <taxon>Streptomycetaceae</taxon>
        <taxon>Streptomyces</taxon>
    </lineage>
</organism>